<dbReference type="GO" id="GO:0005829">
    <property type="term" value="C:cytosol"/>
    <property type="evidence" value="ECO:0007669"/>
    <property type="project" value="TreeGrafter"/>
</dbReference>
<evidence type="ECO:0000256" key="1">
    <source>
        <dbReference type="ARBA" id="ARBA00008987"/>
    </source>
</evidence>
<dbReference type="InterPro" id="IPR005746">
    <property type="entry name" value="Thioredoxin"/>
</dbReference>
<dbReference type="PROSITE" id="PS51352">
    <property type="entry name" value="THIOREDOXIN_2"/>
    <property type="match status" value="1"/>
</dbReference>
<accession>G4WVC8</accession>
<evidence type="ECO:0000256" key="4">
    <source>
        <dbReference type="ARBA" id="ARBA00023157"/>
    </source>
</evidence>
<proteinExistence type="inferred from homology"/>
<comment type="similarity">
    <text evidence="1">Belongs to the thioredoxin family.</text>
</comment>
<dbReference type="NCBIfam" id="NF006898">
    <property type="entry name" value="PRK09381.1"/>
    <property type="match status" value="1"/>
</dbReference>
<dbReference type="SUPFAM" id="SSF52833">
    <property type="entry name" value="Thioredoxin-like"/>
    <property type="match status" value="1"/>
</dbReference>
<dbReference type="InterPro" id="IPR036249">
    <property type="entry name" value="Thioredoxin-like_sf"/>
</dbReference>
<keyword evidence="3" id="KW-0249">Electron transport</keyword>
<dbReference type="EMBL" id="JF429408">
    <property type="protein sequence ID" value="AEQ20380.1"/>
    <property type="molecule type" value="Genomic_DNA"/>
</dbReference>
<dbReference type="PANTHER" id="PTHR45663">
    <property type="entry name" value="GEO12009P1"/>
    <property type="match status" value="1"/>
</dbReference>
<dbReference type="FunFam" id="3.40.30.10:FF:000001">
    <property type="entry name" value="Thioredoxin"/>
    <property type="match status" value="1"/>
</dbReference>
<dbReference type="CDD" id="cd02947">
    <property type="entry name" value="TRX_family"/>
    <property type="match status" value="1"/>
</dbReference>
<keyword evidence="5" id="KW-0676">Redox-active center</keyword>
<name>G4WVC8_9BACT</name>
<dbReference type="PANTHER" id="PTHR45663:SF11">
    <property type="entry name" value="GEO12009P1"/>
    <property type="match status" value="1"/>
</dbReference>
<evidence type="ECO:0000256" key="5">
    <source>
        <dbReference type="ARBA" id="ARBA00023284"/>
    </source>
</evidence>
<dbReference type="InterPro" id="IPR013766">
    <property type="entry name" value="Thioredoxin_domain"/>
</dbReference>
<organism evidence="8">
    <name type="scientific">uncultured bacterium CSL11</name>
    <dbReference type="NCBI Taxonomy" id="1091566"/>
    <lineage>
        <taxon>Bacteria</taxon>
        <taxon>environmental samples</taxon>
    </lineage>
</organism>
<dbReference type="PROSITE" id="PS00194">
    <property type="entry name" value="THIOREDOXIN_1"/>
    <property type="match status" value="1"/>
</dbReference>
<keyword evidence="2" id="KW-0813">Transport</keyword>
<dbReference type="GO" id="GO:0015035">
    <property type="term" value="F:protein-disulfide reductase activity"/>
    <property type="evidence" value="ECO:0007669"/>
    <property type="project" value="UniProtKB-UniRule"/>
</dbReference>
<dbReference type="InterPro" id="IPR017937">
    <property type="entry name" value="Thioredoxin_CS"/>
</dbReference>
<evidence type="ECO:0000256" key="2">
    <source>
        <dbReference type="ARBA" id="ARBA00022448"/>
    </source>
</evidence>
<dbReference type="PRINTS" id="PR00421">
    <property type="entry name" value="THIOREDOXIN"/>
</dbReference>
<dbReference type="Pfam" id="PF00085">
    <property type="entry name" value="Thioredoxin"/>
    <property type="match status" value="1"/>
</dbReference>
<evidence type="ECO:0000259" key="7">
    <source>
        <dbReference type="PROSITE" id="PS51352"/>
    </source>
</evidence>
<dbReference type="NCBIfam" id="TIGR01068">
    <property type="entry name" value="thioredoxin"/>
    <property type="match status" value="1"/>
</dbReference>
<evidence type="ECO:0000256" key="6">
    <source>
        <dbReference type="NCBIfam" id="TIGR01068"/>
    </source>
</evidence>
<evidence type="ECO:0000313" key="8">
    <source>
        <dbReference type="EMBL" id="AEQ20380.1"/>
    </source>
</evidence>
<sequence length="134" mass="14515">MAFRVDTRKPPGAPAGAAARAPHEEFMSENIKHVSDATFEKDVLQSATPVLVDYWAEWCGPCKMIAPVLEDMAKEYAGRLTVAKLDIDANPEITSQFGIRGIPTLILFKSGKAHAQKVGALSKSQLTAFVDSNL</sequence>
<dbReference type="GO" id="GO:0045454">
    <property type="term" value="P:cell redox homeostasis"/>
    <property type="evidence" value="ECO:0007669"/>
    <property type="project" value="TreeGrafter"/>
</dbReference>
<keyword evidence="4" id="KW-1015">Disulfide bond</keyword>
<reference evidence="8" key="1">
    <citation type="journal article" date="2011" name="J. Bacteriol.">
        <title>Long-chain N-acyl amino acid synthases are linked to the putative PEP-CTERM/exosortase protein-sorting system in Gram-negative bacteria.</title>
        <authorList>
            <person name="Craig J.W."/>
            <person name="Cherry M.A."/>
            <person name="Brady S.F."/>
        </authorList>
    </citation>
    <scope>NUCLEOTIDE SEQUENCE</scope>
</reference>
<evidence type="ECO:0000256" key="3">
    <source>
        <dbReference type="ARBA" id="ARBA00022982"/>
    </source>
</evidence>
<dbReference type="AlphaFoldDB" id="G4WVC8"/>
<feature type="domain" description="Thioredoxin" evidence="7">
    <location>
        <begin position="15"/>
        <end position="134"/>
    </location>
</feature>
<protein>
    <recommendedName>
        <fullName evidence="6">Thioredoxin</fullName>
    </recommendedName>
</protein>
<dbReference type="Gene3D" id="3.40.30.10">
    <property type="entry name" value="Glutaredoxin"/>
    <property type="match status" value="1"/>
</dbReference>